<dbReference type="InterPro" id="IPR036388">
    <property type="entry name" value="WH-like_DNA-bd_sf"/>
</dbReference>
<dbReference type="GO" id="GO:0003677">
    <property type="term" value="F:DNA binding"/>
    <property type="evidence" value="ECO:0007669"/>
    <property type="project" value="InterPro"/>
</dbReference>
<feature type="domain" description="Transposase Tc1-like" evidence="1">
    <location>
        <begin position="122"/>
        <end position="191"/>
    </location>
</feature>
<keyword evidence="5" id="KW-1185">Reference proteome</keyword>
<dbReference type="InterPro" id="IPR047655">
    <property type="entry name" value="Transpos_IS630-like"/>
</dbReference>
<dbReference type="NCBIfam" id="NF033545">
    <property type="entry name" value="transpos_IS630"/>
    <property type="match status" value="1"/>
</dbReference>
<dbReference type="PANTHER" id="PTHR23022:SF135">
    <property type="entry name" value="SI:DKEY-77F5.3"/>
    <property type="match status" value="1"/>
</dbReference>
<dbReference type="GO" id="GO:0015074">
    <property type="term" value="P:DNA integration"/>
    <property type="evidence" value="ECO:0007669"/>
    <property type="project" value="InterPro"/>
</dbReference>
<dbReference type="SUPFAM" id="SSF46689">
    <property type="entry name" value="Homeodomain-like"/>
    <property type="match status" value="1"/>
</dbReference>
<feature type="domain" description="Tc1-like transposase DDE" evidence="2">
    <location>
        <begin position="203"/>
        <end position="352"/>
    </location>
</feature>
<dbReference type="InterPro" id="IPR038717">
    <property type="entry name" value="Tc1-like_DDE_dom"/>
</dbReference>
<accession>A0A8C7U069</accession>
<protein>
    <recommendedName>
        <fullName evidence="6">Tc1-like transposase DDE domain-containing protein</fullName>
    </recommendedName>
</protein>
<dbReference type="Proteomes" id="UP000694395">
    <property type="component" value="Chromosome 20"/>
</dbReference>
<dbReference type="Gene3D" id="1.10.10.10">
    <property type="entry name" value="Winged helix-like DNA-binding domain superfamily/Winged helix DNA-binding domain"/>
    <property type="match status" value="1"/>
</dbReference>
<dbReference type="Pfam" id="PF13358">
    <property type="entry name" value="DDE_3"/>
    <property type="match status" value="1"/>
</dbReference>
<evidence type="ECO:0000313" key="5">
    <source>
        <dbReference type="Proteomes" id="UP000694395"/>
    </source>
</evidence>
<reference evidence="4" key="3">
    <citation type="submission" date="2025-09" db="UniProtKB">
        <authorList>
            <consortium name="Ensembl"/>
        </authorList>
    </citation>
    <scope>IDENTIFICATION</scope>
</reference>
<feature type="domain" description="Sleeping Beauty transposase HTH" evidence="3">
    <location>
        <begin position="57"/>
        <end position="106"/>
    </location>
</feature>
<name>A0A8C7U069_ONCMY</name>
<evidence type="ECO:0000259" key="2">
    <source>
        <dbReference type="Pfam" id="PF13358"/>
    </source>
</evidence>
<dbReference type="Pfam" id="PF25787">
    <property type="entry name" value="HTH_SB"/>
    <property type="match status" value="1"/>
</dbReference>
<evidence type="ECO:0000259" key="3">
    <source>
        <dbReference type="Pfam" id="PF25787"/>
    </source>
</evidence>
<evidence type="ECO:0008006" key="6">
    <source>
        <dbReference type="Google" id="ProtNLM"/>
    </source>
</evidence>
<sequence>MSKLGPISHFLSPVSCDSLVLQGLRCEWGAGVLNLVSSLSHSLILTGHWKFNMAPHGKELSEDLKKIIVALHKDGLGYKKIAKTLKLSCSTVAKTIQRFNWTGSTQNRPRHGRPKKLSARAQRHIQRLSLGNRRMSAASIAAEVEGVGGQPVSAQTIRRTLHQIGLHGCRSRRKPLLKMMHKKARKQFAEDKQTKDMEYWNHVLWSDETKINLFGSNGVKCVWRQPGEEYKDKCVLPTVNHGGGSAMVWGCMSAAGTGELQFIEGTMNANMYCDILKQSMIPSLQRLGRRAVFQHDNDPKHTSKTTTALLKKLRVKVMDWSSMSPDLNPIEHLWGILKWKVEECKVSNIHQLCDVVRSGRGLQWQPVKLW</sequence>
<evidence type="ECO:0000313" key="4">
    <source>
        <dbReference type="Ensembl" id="ENSOMYP00000087027.2"/>
    </source>
</evidence>
<dbReference type="Ensembl" id="ENSOMYT00000094816.2">
    <property type="protein sequence ID" value="ENSOMYP00000087027.2"/>
    <property type="gene ID" value="ENSOMYG00000040273.2"/>
</dbReference>
<organism evidence="4 5">
    <name type="scientific">Oncorhynchus mykiss</name>
    <name type="common">Rainbow trout</name>
    <name type="synonym">Salmo gairdneri</name>
    <dbReference type="NCBI Taxonomy" id="8022"/>
    <lineage>
        <taxon>Eukaryota</taxon>
        <taxon>Metazoa</taxon>
        <taxon>Chordata</taxon>
        <taxon>Craniata</taxon>
        <taxon>Vertebrata</taxon>
        <taxon>Euteleostomi</taxon>
        <taxon>Actinopterygii</taxon>
        <taxon>Neopterygii</taxon>
        <taxon>Teleostei</taxon>
        <taxon>Protacanthopterygii</taxon>
        <taxon>Salmoniformes</taxon>
        <taxon>Salmonidae</taxon>
        <taxon>Salmoninae</taxon>
        <taxon>Oncorhynchus</taxon>
    </lineage>
</organism>
<dbReference type="InterPro" id="IPR036397">
    <property type="entry name" value="RNaseH_sf"/>
</dbReference>
<dbReference type="PANTHER" id="PTHR23022">
    <property type="entry name" value="TRANSPOSABLE ELEMENT-RELATED"/>
    <property type="match status" value="1"/>
</dbReference>
<dbReference type="AlphaFoldDB" id="A0A8C7U069"/>
<dbReference type="InterPro" id="IPR052338">
    <property type="entry name" value="Transposase_5"/>
</dbReference>
<dbReference type="Gene3D" id="3.30.420.10">
    <property type="entry name" value="Ribonuclease H-like superfamily/Ribonuclease H"/>
    <property type="match status" value="1"/>
</dbReference>
<dbReference type="Pfam" id="PF01498">
    <property type="entry name" value="HTH_Tnp_Tc3_2"/>
    <property type="match status" value="1"/>
</dbReference>
<dbReference type="GO" id="GO:0006313">
    <property type="term" value="P:DNA transposition"/>
    <property type="evidence" value="ECO:0007669"/>
    <property type="project" value="InterPro"/>
</dbReference>
<dbReference type="InterPro" id="IPR009057">
    <property type="entry name" value="Homeodomain-like_sf"/>
</dbReference>
<reference evidence="4" key="2">
    <citation type="submission" date="2025-08" db="UniProtKB">
        <authorList>
            <consortium name="Ensembl"/>
        </authorList>
    </citation>
    <scope>IDENTIFICATION</scope>
</reference>
<dbReference type="GeneTree" id="ENSGT01150000286914"/>
<dbReference type="InterPro" id="IPR002492">
    <property type="entry name" value="Transposase_Tc1-like"/>
</dbReference>
<proteinExistence type="predicted"/>
<evidence type="ECO:0000259" key="1">
    <source>
        <dbReference type="Pfam" id="PF01498"/>
    </source>
</evidence>
<dbReference type="InterPro" id="IPR057667">
    <property type="entry name" value="HTH_SB"/>
</dbReference>
<reference evidence="4" key="1">
    <citation type="submission" date="2020-07" db="EMBL/GenBank/DDBJ databases">
        <title>A long reads based de novo assembly of the rainbow trout Arlee double haploid line genome.</title>
        <authorList>
            <person name="Gao G."/>
            <person name="Palti Y."/>
        </authorList>
    </citation>
    <scope>NUCLEOTIDE SEQUENCE [LARGE SCALE GENOMIC DNA]</scope>
</reference>